<dbReference type="GO" id="GO:0031267">
    <property type="term" value="F:small GTPase binding"/>
    <property type="evidence" value="ECO:0007669"/>
    <property type="project" value="InterPro"/>
</dbReference>
<comment type="subcellular location">
    <subcellularLocation>
        <location evidence="1">Nucleus</location>
    </subcellularLocation>
</comment>
<sequence>MEDQLAQLLANTQLPAQEPRTRAELDLKHAQTNPDFPIALANIAAHNSVTTDIRQAALTYLRRFIEHNWSEEGDDGEGPLVPIPEPTKEQLRHKLLELALSDEPDRKVKSSVSYAVGKIANNDFPDNWPTLLPTLLDVIPKGNDVQLYGSLKVLSDIVEESLTEDQFFSMASPIINVVYNVALNEGRKPTLRALAVHVFRGCFDLMDMVKDDHPKEVKGFAEEALQGWLPFFSQVLQIQLPEPSEDAPQREYRNGIIAFKLQVVKTLMKVKSVFPTLLLPQSLPFFQATWQELSLLQRPYIANYIEYGGQGRLEDSDGLPYTLDFLVLEELDFLNQCMRATPVQKELEAQLQGRPAHETPWILDLMKLLVAYSQITCEEEDLWDVDVSLYLAEETSITANYTARTACGDLLIKVGEWLHQQALEGLFAYTKTQFAGQSDWRSQEACLYLFNMLVSDFEDREQSVPPEVAQAHIELINYAISQENHLLRARGFLVAGTLAQSFPPVIAILDRAIESVSLDSSELVQVACVKAIEGFVRSMNVPADRQVPMLVAINNFLDGKDMTDLEDADDLLVTLADALRAVINIDPRITIASDIKSIDSLFLIAKHGASNFQVTMMVCEAFEDLVNDLSDSASYAALCTKVLPTIAGAFNVADMTQDDPLLTLACDLLVPLVQNGSEPLPAGFVAATLPKLQNLLLHSSEGDILRPGAEAIKYMLMHDHHQVLGWHDENGQSGLETCLILIDRLLGPDIEDNAASEVGGLAAELVEKAGPERLGPYLEKLLQAVANRLATAEAAPFIQSLIIVFARLSLMQSGDVVQFLGNLDIGGHSGLQVVLNKWLENSTNFAGYDEIRQNVIALSKLYSLNDPRLAQTMVKGDLIIQPSNGRILTRSRAKQNPDQYTLIPATLKILKVLIEELLSASGVQGAAIGAATAAADFADADEDDGDEGWEDEFDHTGLGSNAQALMNLAENASNRMRDDETQQYLSEFFVRAARENIADFQTWYNMLTDDEKSKLNELATTQ</sequence>
<feature type="domain" description="Importin N-terminal" evidence="5">
    <location>
        <begin position="23"/>
        <end position="101"/>
    </location>
</feature>
<dbReference type="Proteomes" id="UP000285146">
    <property type="component" value="Unassembled WGS sequence"/>
</dbReference>
<dbReference type="GO" id="GO:0005635">
    <property type="term" value="C:nuclear envelope"/>
    <property type="evidence" value="ECO:0007669"/>
    <property type="project" value="TreeGrafter"/>
</dbReference>
<dbReference type="Gene3D" id="1.25.10.10">
    <property type="entry name" value="Leucine-rich Repeat Variant"/>
    <property type="match status" value="1"/>
</dbReference>
<dbReference type="PANTHER" id="PTHR10997">
    <property type="entry name" value="IMPORTIN-7, 8, 11"/>
    <property type="match status" value="1"/>
</dbReference>
<dbReference type="InterPro" id="IPR056840">
    <property type="entry name" value="HEAT_IPO9_central"/>
</dbReference>
<dbReference type="GO" id="GO:0006606">
    <property type="term" value="P:protein import into nucleus"/>
    <property type="evidence" value="ECO:0007669"/>
    <property type="project" value="TreeGrafter"/>
</dbReference>
<keyword evidence="4" id="KW-0539">Nucleus</keyword>
<dbReference type="AlphaFoldDB" id="A0A423XKG8"/>
<evidence type="ECO:0000313" key="6">
    <source>
        <dbReference type="EMBL" id="ROW16665.1"/>
    </source>
</evidence>
<evidence type="ECO:0000256" key="1">
    <source>
        <dbReference type="ARBA" id="ARBA00004123"/>
    </source>
</evidence>
<dbReference type="InterPro" id="IPR011989">
    <property type="entry name" value="ARM-like"/>
</dbReference>
<protein>
    <recommendedName>
        <fullName evidence="5">Importin N-terminal domain-containing protein</fullName>
    </recommendedName>
</protein>
<dbReference type="Pfam" id="PF03810">
    <property type="entry name" value="IBN_N"/>
    <property type="match status" value="1"/>
</dbReference>
<dbReference type="InterPro" id="IPR001494">
    <property type="entry name" value="Importin-beta_N"/>
</dbReference>
<dbReference type="STRING" id="1230097.A0A423XKG8"/>
<keyword evidence="3" id="KW-0653">Protein transport</keyword>
<dbReference type="OrthoDB" id="431626at2759"/>
<dbReference type="InParanoid" id="A0A423XKG8"/>
<dbReference type="GO" id="GO:0005829">
    <property type="term" value="C:cytosol"/>
    <property type="evidence" value="ECO:0007669"/>
    <property type="project" value="TreeGrafter"/>
</dbReference>
<evidence type="ECO:0000256" key="2">
    <source>
        <dbReference type="ARBA" id="ARBA00022448"/>
    </source>
</evidence>
<reference evidence="6 7" key="1">
    <citation type="submission" date="2015-09" db="EMBL/GenBank/DDBJ databases">
        <title>Host preference determinants of Valsa canker pathogens revealed by comparative genomics.</title>
        <authorList>
            <person name="Yin Z."/>
            <person name="Huang L."/>
        </authorList>
    </citation>
    <scope>NUCLEOTIDE SEQUENCE [LARGE SCALE GENOMIC DNA]</scope>
    <source>
        <strain evidence="6 7">SXYLt</strain>
    </source>
</reference>
<evidence type="ECO:0000256" key="4">
    <source>
        <dbReference type="ARBA" id="ARBA00023242"/>
    </source>
</evidence>
<dbReference type="PANTHER" id="PTHR10997:SF9">
    <property type="entry name" value="IMPORTIN-9"/>
    <property type="match status" value="1"/>
</dbReference>
<dbReference type="FunCoup" id="A0A423XKG8">
    <property type="interactions" value="995"/>
</dbReference>
<keyword evidence="7" id="KW-1185">Reference proteome</keyword>
<evidence type="ECO:0000256" key="3">
    <source>
        <dbReference type="ARBA" id="ARBA00022927"/>
    </source>
</evidence>
<dbReference type="Pfam" id="PF25018">
    <property type="entry name" value="HEAT_IPO9_c"/>
    <property type="match status" value="1"/>
</dbReference>
<dbReference type="SMART" id="SM00913">
    <property type="entry name" value="IBN_N"/>
    <property type="match status" value="1"/>
</dbReference>
<dbReference type="PROSITE" id="PS50166">
    <property type="entry name" value="IMPORTIN_B_NT"/>
    <property type="match status" value="1"/>
</dbReference>
<accession>A0A423XKG8</accession>
<keyword evidence="2" id="KW-0813">Transport</keyword>
<comment type="caution">
    <text evidence="6">The sequence shown here is derived from an EMBL/GenBank/DDBJ whole genome shotgun (WGS) entry which is preliminary data.</text>
</comment>
<dbReference type="EMBL" id="LKEB01000004">
    <property type="protein sequence ID" value="ROW16665.1"/>
    <property type="molecule type" value="Genomic_DNA"/>
</dbReference>
<name>A0A423XKG8_9PEZI</name>
<gene>
    <name evidence="6" type="ORF">VPNG_01577</name>
</gene>
<proteinExistence type="predicted"/>
<evidence type="ECO:0000259" key="5">
    <source>
        <dbReference type="PROSITE" id="PS50166"/>
    </source>
</evidence>
<dbReference type="FunFam" id="1.25.10.10:FF:000373">
    <property type="entry name" value="Importin beta-5 subunit, putative"/>
    <property type="match status" value="1"/>
</dbReference>
<evidence type="ECO:0000313" key="7">
    <source>
        <dbReference type="Proteomes" id="UP000285146"/>
    </source>
</evidence>
<dbReference type="InterPro" id="IPR016024">
    <property type="entry name" value="ARM-type_fold"/>
</dbReference>
<organism evidence="6 7">
    <name type="scientific">Cytospora leucostoma</name>
    <dbReference type="NCBI Taxonomy" id="1230097"/>
    <lineage>
        <taxon>Eukaryota</taxon>
        <taxon>Fungi</taxon>
        <taxon>Dikarya</taxon>
        <taxon>Ascomycota</taxon>
        <taxon>Pezizomycotina</taxon>
        <taxon>Sordariomycetes</taxon>
        <taxon>Sordariomycetidae</taxon>
        <taxon>Diaporthales</taxon>
        <taxon>Cytosporaceae</taxon>
        <taxon>Cytospora</taxon>
    </lineage>
</organism>
<dbReference type="SUPFAM" id="SSF48371">
    <property type="entry name" value="ARM repeat"/>
    <property type="match status" value="1"/>
</dbReference>